<reference evidence="14 15" key="1">
    <citation type="submission" date="2016-09" db="EMBL/GenBank/DDBJ databases">
        <title>Rhizobium sp. nov., a novel species isolated from the rice rhizosphere.</title>
        <authorList>
            <person name="Zhao J."/>
            <person name="Zhang X."/>
        </authorList>
    </citation>
    <scope>NUCLEOTIDE SEQUENCE [LARGE SCALE GENOMIC DNA]</scope>
    <source>
        <strain evidence="14 15">MH17</strain>
    </source>
</reference>
<keyword evidence="2 9" id="KW-0813">Transport</keyword>
<comment type="function">
    <text evidence="9">Part of the Sec protein translocase complex. Interacts with the SecYEG preprotein conducting channel. SecDF uses the proton motive force (PMF) to complete protein translocation after the ATP-dependent function of SecA.</text>
</comment>
<evidence type="ECO:0000256" key="3">
    <source>
        <dbReference type="ARBA" id="ARBA00022475"/>
    </source>
</evidence>
<dbReference type="RefSeq" id="WP_075634799.1">
    <property type="nucleotide sequence ID" value="NZ_MKIO01000029.1"/>
</dbReference>
<dbReference type="GO" id="GO:0006605">
    <property type="term" value="P:protein targeting"/>
    <property type="evidence" value="ECO:0007669"/>
    <property type="project" value="UniProtKB-UniRule"/>
</dbReference>
<feature type="domain" description="Protein export membrane protein SecD/SecF C-terminal" evidence="11">
    <location>
        <begin position="358"/>
        <end position="516"/>
    </location>
</feature>
<feature type="transmembrane region" description="Helical" evidence="9">
    <location>
        <begin position="772"/>
        <end position="793"/>
    </location>
</feature>
<evidence type="ECO:0000256" key="4">
    <source>
        <dbReference type="ARBA" id="ARBA00022692"/>
    </source>
</evidence>
<dbReference type="Pfam" id="PF07549">
    <property type="entry name" value="Sec_GG"/>
    <property type="match status" value="1"/>
</dbReference>
<dbReference type="Gene3D" id="3.30.70.3400">
    <property type="match status" value="1"/>
</dbReference>
<dbReference type="Pfam" id="PF21760">
    <property type="entry name" value="SecD_1st"/>
    <property type="match status" value="1"/>
</dbReference>
<dbReference type="NCBIfam" id="TIGR00916">
    <property type="entry name" value="2A0604s01"/>
    <property type="match status" value="2"/>
</dbReference>
<feature type="transmembrane region" description="Helical" evidence="9">
    <location>
        <begin position="550"/>
        <end position="571"/>
    </location>
</feature>
<protein>
    <recommendedName>
        <fullName evidence="9 10">Multifunctional fusion protein</fullName>
    </recommendedName>
    <domain>
        <recommendedName>
            <fullName evidence="9">Protein translocase subunit SecD</fullName>
        </recommendedName>
    </domain>
    <domain>
        <recommendedName>
            <fullName evidence="10">Protein-export membrane protein SecF</fullName>
        </recommendedName>
    </domain>
</protein>
<dbReference type="InterPro" id="IPR022813">
    <property type="entry name" value="SecD/SecF_arch_bac"/>
</dbReference>
<dbReference type="GO" id="GO:0043952">
    <property type="term" value="P:protein transport by the Sec complex"/>
    <property type="evidence" value="ECO:0007669"/>
    <property type="project" value="UniProtKB-UniRule"/>
</dbReference>
<feature type="transmembrane region" description="Helical" evidence="9">
    <location>
        <begin position="692"/>
        <end position="716"/>
    </location>
</feature>
<dbReference type="Gene3D" id="1.20.1640.10">
    <property type="entry name" value="Multidrug efflux transporter AcrB transmembrane domain"/>
    <property type="match status" value="2"/>
</dbReference>
<dbReference type="InterPro" id="IPR055344">
    <property type="entry name" value="SecD_SecF_C_bact"/>
</dbReference>
<keyword evidence="4 9" id="KW-0812">Transmembrane</keyword>
<dbReference type="STRING" id="1672749.BJF92_21995"/>
<feature type="domain" description="Protein translocase subunit SecDF P1" evidence="12">
    <location>
        <begin position="161"/>
        <end position="217"/>
    </location>
</feature>
<feature type="transmembrane region" description="Helical" evidence="9">
    <location>
        <begin position="421"/>
        <end position="440"/>
    </location>
</feature>
<evidence type="ECO:0000256" key="5">
    <source>
        <dbReference type="ARBA" id="ARBA00022927"/>
    </source>
</evidence>
<gene>
    <name evidence="9" type="primary">secD</name>
    <name evidence="10" type="synonym">secF</name>
    <name evidence="14" type="ORF">BJF92_21995</name>
</gene>
<comment type="caution">
    <text evidence="14">The sequence shown here is derived from an EMBL/GenBank/DDBJ whole genome shotgun (WGS) entry which is preliminary data.</text>
</comment>
<feature type="transmembrane region" description="Helical" evidence="9">
    <location>
        <begin position="799"/>
        <end position="822"/>
    </location>
</feature>
<dbReference type="Pfam" id="PF22599">
    <property type="entry name" value="SecDF_P1_head"/>
    <property type="match status" value="1"/>
</dbReference>
<keyword evidence="3 9" id="KW-1003">Cell membrane</keyword>
<evidence type="ECO:0000259" key="11">
    <source>
        <dbReference type="Pfam" id="PF02355"/>
    </source>
</evidence>
<dbReference type="InterPro" id="IPR005665">
    <property type="entry name" value="SecF_bac"/>
</dbReference>
<evidence type="ECO:0000259" key="12">
    <source>
        <dbReference type="Pfam" id="PF21760"/>
    </source>
</evidence>
<evidence type="ECO:0000256" key="9">
    <source>
        <dbReference type="HAMAP-Rule" id="MF_01463"/>
    </source>
</evidence>
<evidence type="ECO:0000256" key="7">
    <source>
        <dbReference type="ARBA" id="ARBA00023010"/>
    </source>
</evidence>
<keyword evidence="5 9" id="KW-0653">Protein transport</keyword>
<dbReference type="PANTHER" id="PTHR30081">
    <property type="entry name" value="PROTEIN-EXPORT MEMBRANE PROTEIN SEC"/>
    <property type="match status" value="1"/>
</dbReference>
<dbReference type="HAMAP" id="MF_01463_B">
    <property type="entry name" value="SecD_B"/>
    <property type="match status" value="1"/>
</dbReference>
<comment type="subcellular location">
    <subcellularLocation>
        <location evidence="1 9">Cell membrane</location>
        <topology evidence="1 9">Multi-pass membrane protein</topology>
    </subcellularLocation>
</comment>
<name>A0A1Q9AJ46_9HYPH</name>
<evidence type="ECO:0000256" key="6">
    <source>
        <dbReference type="ARBA" id="ARBA00022989"/>
    </source>
</evidence>
<dbReference type="GO" id="GO:0005886">
    <property type="term" value="C:plasma membrane"/>
    <property type="evidence" value="ECO:0007669"/>
    <property type="project" value="UniProtKB-SubCell"/>
</dbReference>
<dbReference type="GO" id="GO:0065002">
    <property type="term" value="P:intracellular protein transmembrane transport"/>
    <property type="evidence" value="ECO:0007669"/>
    <property type="project" value="UniProtKB-UniRule"/>
</dbReference>
<dbReference type="InterPro" id="IPR048634">
    <property type="entry name" value="SecD_SecF_C"/>
</dbReference>
<keyword evidence="6 9" id="KW-1133">Transmembrane helix</keyword>
<feature type="transmembrane region" description="Helical" evidence="9">
    <location>
        <begin position="461"/>
        <end position="487"/>
    </location>
</feature>
<feature type="transmembrane region" description="Helical" evidence="9">
    <location>
        <begin position="722"/>
        <end position="741"/>
    </location>
</feature>
<dbReference type="HAMAP" id="MF_01464_B">
    <property type="entry name" value="SecF_B"/>
    <property type="match status" value="1"/>
</dbReference>
<evidence type="ECO:0000256" key="10">
    <source>
        <dbReference type="HAMAP-Rule" id="MF_01464"/>
    </source>
</evidence>
<accession>A0A1Q9AJ46</accession>
<comment type="subunit">
    <text evidence="9">Forms a complex with SecF. Part of the essential Sec protein translocation apparatus which comprises SecA, SecYEG and auxiliary proteins SecDF-YajC and YidC.</text>
</comment>
<evidence type="ECO:0000259" key="13">
    <source>
        <dbReference type="Pfam" id="PF22599"/>
    </source>
</evidence>
<feature type="domain" description="SecDF P1 head subdomain" evidence="13">
    <location>
        <begin position="237"/>
        <end position="346"/>
    </location>
</feature>
<comment type="similarity">
    <text evidence="9">Belongs to the SecD/SecF family. SecD subfamily.</text>
</comment>
<feature type="transmembrane region" description="Helical" evidence="9">
    <location>
        <begin position="365"/>
        <end position="383"/>
    </location>
</feature>
<feature type="domain" description="Protein export membrane protein SecD/SecF C-terminal" evidence="11">
    <location>
        <begin position="647"/>
        <end position="822"/>
    </location>
</feature>
<feature type="transmembrane region" description="Helical" evidence="9">
    <location>
        <begin position="390"/>
        <end position="415"/>
    </location>
</feature>
<dbReference type="NCBIfam" id="TIGR01129">
    <property type="entry name" value="secD"/>
    <property type="match status" value="1"/>
</dbReference>
<dbReference type="Gene3D" id="3.30.1360.200">
    <property type="match status" value="1"/>
</dbReference>
<dbReference type="PRINTS" id="PR01755">
    <property type="entry name" value="SECFTRNLCASE"/>
</dbReference>
<keyword evidence="8 9" id="KW-0472">Membrane</keyword>
<feature type="transmembrane region" description="Helical" evidence="9">
    <location>
        <begin position="665"/>
        <end position="685"/>
    </location>
</feature>
<dbReference type="Pfam" id="PF02355">
    <property type="entry name" value="SecD_SecF_C"/>
    <property type="match status" value="2"/>
</dbReference>
<organism evidence="14 15">
    <name type="scientific">Xaviernesmea rhizosphaerae</name>
    <dbReference type="NCBI Taxonomy" id="1672749"/>
    <lineage>
        <taxon>Bacteria</taxon>
        <taxon>Pseudomonadati</taxon>
        <taxon>Pseudomonadota</taxon>
        <taxon>Alphaproteobacteria</taxon>
        <taxon>Hyphomicrobiales</taxon>
        <taxon>Rhizobiaceae</taxon>
        <taxon>Rhizobium/Agrobacterium group</taxon>
        <taxon>Xaviernesmea</taxon>
    </lineage>
</organism>
<dbReference type="InterPro" id="IPR022646">
    <property type="entry name" value="SecD/SecF_CS"/>
</dbReference>
<dbReference type="InterPro" id="IPR054384">
    <property type="entry name" value="SecDF_P1_head"/>
</dbReference>
<evidence type="ECO:0000313" key="15">
    <source>
        <dbReference type="Proteomes" id="UP000186143"/>
    </source>
</evidence>
<evidence type="ECO:0000256" key="2">
    <source>
        <dbReference type="ARBA" id="ARBA00022448"/>
    </source>
</evidence>
<proteinExistence type="inferred from homology"/>
<evidence type="ECO:0000313" key="14">
    <source>
        <dbReference type="EMBL" id="OLP55251.1"/>
    </source>
</evidence>
<dbReference type="OrthoDB" id="9805019at2"/>
<dbReference type="PANTHER" id="PTHR30081:SF1">
    <property type="entry name" value="PROTEIN TRANSLOCASE SUBUNIT SECD"/>
    <property type="match status" value="1"/>
</dbReference>
<keyword evidence="7 9" id="KW-0811">Translocation</keyword>
<sequence length="845" mass="88117">MRQQNGFPPISRWRVLLVWLIVGLSIAVAGLNLVPASMLDKAPAALADRRLHFGLDVVGGSQLGLRVERGAVMAQRLRVAVEAVGARLKAVRIAYRDLAGAGDRLSVTITDPAQLQPALDALKALTGGGSDLALLPAAGATLSLQLTPQGVDQRIAALRDETIPVIRRRLAALGLEGGIVQPRGRDRLAIQVSGDIDAERLKTVLSTTGELTFHLIDKSVSVAEAEAGQVPAGSAVFYTADDPPVGTLVRRQPIVSSHDVVAAEAVTDGSGAPAIDLHFAQDAGKRLADATEEAVGGSMAVALDGLIVTVPTVSGAITGGSVRLAPEMTPEGAQDLAMVLRAGALPTSVAVVEERSSGAGLRADALSLLIFAGLVATVLIGALMVGLYGLFGLVATGAVLLNVVMIIAVLTLTGLPLTLPGVAGVILTIGMAVDANVLIFERVREEARRRGNAVDAVRYGFQNAFAGIADANITTLMAAIVLLYLGAGTVRGFAVTLAIGIVTTLFTAYTVSRIVLEAGLGRKALSKAVAGIHTGFFATAAIRFMAARNIVFSTLSVLSLASLLLLANVGLNLGIDFSGGSVVELSARQGAADPDDIAARLEGLNIGDVTVRPLSNPRDVLVRVQSRDSGDNAEQTPVILMRGELEDEYLFRRVDVVAPVVSESLASSAALGLAAAVAGIAAYVWMRFAWQFAVGAIIAILHDVILTIGLFTLTGLEFNMTGVAALLTIIGYSLNDTMVIYDRVRSVIRRFPMMPLPIVIDTAINQTLSRTLLTAATTLLALLALAVFGGPLIRPFALVMFFGITVATFSSIYVAGPLLILFRLTRMRRAGRPESGEVAPGENSP</sequence>
<dbReference type="Proteomes" id="UP000186143">
    <property type="component" value="Unassembled WGS sequence"/>
</dbReference>
<dbReference type="EMBL" id="MKIO01000029">
    <property type="protein sequence ID" value="OLP55251.1"/>
    <property type="molecule type" value="Genomic_DNA"/>
</dbReference>
<dbReference type="InterPro" id="IPR005791">
    <property type="entry name" value="SecD"/>
</dbReference>
<comment type="similarity">
    <text evidence="10">Belongs to the SecD/SecF family. SecF subfamily.</text>
</comment>
<comment type="subunit">
    <text evidence="10">Forms a complex with SecD. Part of the essential Sec protein translocation apparatus which comprises SecA, SecYEG and auxiliary proteins SecDF-YajC and YidC.</text>
</comment>
<dbReference type="InterPro" id="IPR048631">
    <property type="entry name" value="SecD_1st"/>
</dbReference>
<dbReference type="InterPro" id="IPR022645">
    <property type="entry name" value="SecD/SecF_bac"/>
</dbReference>
<dbReference type="AlphaFoldDB" id="A0A1Q9AJ46"/>
<evidence type="ECO:0000256" key="8">
    <source>
        <dbReference type="ARBA" id="ARBA00023136"/>
    </source>
</evidence>
<feature type="transmembrane region" description="Helical" evidence="9">
    <location>
        <begin position="493"/>
        <end position="516"/>
    </location>
</feature>
<dbReference type="GO" id="GO:0015450">
    <property type="term" value="F:protein-transporting ATPase activity"/>
    <property type="evidence" value="ECO:0007669"/>
    <property type="project" value="InterPro"/>
</dbReference>
<dbReference type="SUPFAM" id="SSF82866">
    <property type="entry name" value="Multidrug efflux transporter AcrB transmembrane domain"/>
    <property type="match status" value="2"/>
</dbReference>
<comment type="caution">
    <text evidence="9">Lacks conserved residue(s) required for the propagation of feature annotation.</text>
</comment>
<dbReference type="NCBIfam" id="TIGR00966">
    <property type="entry name" value="transloc_SecF"/>
    <property type="match status" value="1"/>
</dbReference>
<evidence type="ECO:0000256" key="1">
    <source>
        <dbReference type="ARBA" id="ARBA00004651"/>
    </source>
</evidence>